<dbReference type="InterPro" id="IPR050275">
    <property type="entry name" value="PGM_Phosphatase"/>
</dbReference>
<organism evidence="1 2">
    <name type="scientific">Microbispora corallina</name>
    <dbReference type="NCBI Taxonomy" id="83302"/>
    <lineage>
        <taxon>Bacteria</taxon>
        <taxon>Bacillati</taxon>
        <taxon>Actinomycetota</taxon>
        <taxon>Actinomycetes</taxon>
        <taxon>Streptosporangiales</taxon>
        <taxon>Streptosporangiaceae</taxon>
        <taxon>Microbispora</taxon>
    </lineage>
</organism>
<name>A0ABQ4G903_9ACTN</name>
<gene>
    <name evidence="1" type="primary">gpm</name>
    <name evidence="1" type="ORF">Mco01_65440</name>
</gene>
<keyword evidence="2" id="KW-1185">Reference proteome</keyword>
<reference evidence="1 2" key="1">
    <citation type="submission" date="2021-01" db="EMBL/GenBank/DDBJ databases">
        <title>Whole genome shotgun sequence of Microbispora corallina NBRC 16416.</title>
        <authorList>
            <person name="Komaki H."/>
            <person name="Tamura T."/>
        </authorList>
    </citation>
    <scope>NUCLEOTIDE SEQUENCE [LARGE SCALE GENOMIC DNA]</scope>
    <source>
        <strain evidence="1 2">NBRC 16416</strain>
    </source>
</reference>
<sequence length="232" mass="25301">MEEITAVRHGESTANAASARAVRDGLAVRIDGRDADIGLSGRGREQAAAVGRLLAGLPDDALPESVWCSPYRRARLTWEIAREGLRAAGRPLPAERVDDRLRDRVLGVFELLTPRAIEERFPAERREMERIGLPFYRPPGGESFADVAVRIREVLDDAGTAEAGRRVLVVAHDAVVLLIRHVLGGGTPDDVGRIFGYGQVANGSVSRWRRRGGRMDLVSFGDTGHLPPEIVT</sequence>
<dbReference type="Gene3D" id="3.40.50.1240">
    <property type="entry name" value="Phosphoglycerate mutase-like"/>
    <property type="match status" value="1"/>
</dbReference>
<dbReference type="PANTHER" id="PTHR48100:SF1">
    <property type="entry name" value="HISTIDINE PHOSPHATASE FAMILY PROTEIN-RELATED"/>
    <property type="match status" value="1"/>
</dbReference>
<comment type="caution">
    <text evidence="1">The sequence shown here is derived from an EMBL/GenBank/DDBJ whole genome shotgun (WGS) entry which is preliminary data.</text>
</comment>
<dbReference type="InterPro" id="IPR013078">
    <property type="entry name" value="His_Pase_superF_clade-1"/>
</dbReference>
<dbReference type="SUPFAM" id="SSF53254">
    <property type="entry name" value="Phosphoglycerate mutase-like"/>
    <property type="match status" value="1"/>
</dbReference>
<proteinExistence type="predicted"/>
<dbReference type="RefSeq" id="WP_204060629.1">
    <property type="nucleotide sequence ID" value="NZ_BAAAGP010000023.1"/>
</dbReference>
<dbReference type="EMBL" id="BOOC01000040">
    <property type="protein sequence ID" value="GIH43544.1"/>
    <property type="molecule type" value="Genomic_DNA"/>
</dbReference>
<dbReference type="CDD" id="cd07067">
    <property type="entry name" value="HP_PGM_like"/>
    <property type="match status" value="1"/>
</dbReference>
<evidence type="ECO:0000313" key="1">
    <source>
        <dbReference type="EMBL" id="GIH43544.1"/>
    </source>
</evidence>
<dbReference type="Pfam" id="PF00300">
    <property type="entry name" value="His_Phos_1"/>
    <property type="match status" value="1"/>
</dbReference>
<dbReference type="InterPro" id="IPR029033">
    <property type="entry name" value="His_PPase_superfam"/>
</dbReference>
<dbReference type="SMART" id="SM00855">
    <property type="entry name" value="PGAM"/>
    <property type="match status" value="1"/>
</dbReference>
<evidence type="ECO:0000313" key="2">
    <source>
        <dbReference type="Proteomes" id="UP000603904"/>
    </source>
</evidence>
<dbReference type="PANTHER" id="PTHR48100">
    <property type="entry name" value="BROAD-SPECIFICITY PHOSPHATASE YOR283W-RELATED"/>
    <property type="match status" value="1"/>
</dbReference>
<accession>A0ABQ4G903</accession>
<dbReference type="Proteomes" id="UP000603904">
    <property type="component" value="Unassembled WGS sequence"/>
</dbReference>
<protein>
    <submittedName>
        <fullName evidence="1">Phosphoglycerate mutase</fullName>
    </submittedName>
</protein>